<evidence type="ECO:0000313" key="3">
    <source>
        <dbReference type="Proteomes" id="UP000325787"/>
    </source>
</evidence>
<protein>
    <submittedName>
        <fullName evidence="2">NAD-dependent epimerase/dehydratase family protein</fullName>
    </submittedName>
</protein>
<dbReference type="Proteomes" id="UP000325787">
    <property type="component" value="Chromosome"/>
</dbReference>
<sequence>MSVAITGGTGFLGLHVVRELLRDRNTPLILLSNAGSPDALGRLISFLELCGTPAGVRDEVPARVTVVEVDVSVSRLGLSDADFRRLADQVDAVWHCAGDITLDGEPAALRRVNVDGTRHVLELVSAGRREPVLFHVSTAFVAGARRDRTAFEDELDPAGGFENAYERSKYEAEVLVREWSARSARPAVVFRPSILITDRPPHPALPAHPLEFLNRWLRARRGLLGRGGPRAGGELPEVRIPGRAEGHLNFMPVEASAEVMVRLSRRPPASGVDTYHVVHHHDVPIPVLLEVLQHLVAVRLTLVPASSGEPAASEQRVVRLFPGFAPYLHHKRRFDDTRTRTALGDLPHGVTVDLAYMLSGLQVTVRC</sequence>
<feature type="domain" description="Thioester reductase (TE)" evidence="1">
    <location>
        <begin position="5"/>
        <end position="202"/>
    </location>
</feature>
<dbReference type="PANTHER" id="PTHR43000">
    <property type="entry name" value="DTDP-D-GLUCOSE 4,6-DEHYDRATASE-RELATED"/>
    <property type="match status" value="1"/>
</dbReference>
<gene>
    <name evidence="2" type="ORF">EKG83_28340</name>
</gene>
<dbReference type="SUPFAM" id="SSF51735">
    <property type="entry name" value="NAD(P)-binding Rossmann-fold domains"/>
    <property type="match status" value="1"/>
</dbReference>
<keyword evidence="3" id="KW-1185">Reference proteome</keyword>
<proteinExistence type="predicted"/>
<dbReference type="KEGG" id="ssyi:EKG83_28340"/>
<dbReference type="OrthoDB" id="9810734at2"/>
<reference evidence="3" key="1">
    <citation type="journal article" date="2021" name="Curr. Microbiol.">
        <title>Complete genome of nocamycin-producing strain Saccharothrix syringae NRRL B-16468 reveals the biosynthetic potential for secondary metabolites.</title>
        <authorList>
            <person name="Mo X."/>
            <person name="Yang S."/>
        </authorList>
    </citation>
    <scope>NUCLEOTIDE SEQUENCE [LARGE SCALE GENOMIC DNA]</scope>
    <source>
        <strain evidence="3">ATCC 51364 / DSM 43886 / JCM 6844 / KCTC 9398 / NBRC 14523 / NRRL B-16468 / INA 2240</strain>
    </source>
</reference>
<evidence type="ECO:0000313" key="2">
    <source>
        <dbReference type="EMBL" id="QFZ24554.1"/>
    </source>
</evidence>
<dbReference type="Gene3D" id="3.40.50.720">
    <property type="entry name" value="NAD(P)-binding Rossmann-like Domain"/>
    <property type="match status" value="1"/>
</dbReference>
<evidence type="ECO:0000259" key="1">
    <source>
        <dbReference type="Pfam" id="PF07993"/>
    </source>
</evidence>
<dbReference type="InterPro" id="IPR013120">
    <property type="entry name" value="FAR_NAD-bd"/>
</dbReference>
<accession>A0A5Q0HF06</accession>
<dbReference type="EMBL" id="CP034550">
    <property type="protein sequence ID" value="QFZ24554.1"/>
    <property type="molecule type" value="Genomic_DNA"/>
</dbReference>
<organism evidence="2 3">
    <name type="scientific">Saccharothrix syringae</name>
    <name type="common">Nocardiopsis syringae</name>
    <dbReference type="NCBI Taxonomy" id="103733"/>
    <lineage>
        <taxon>Bacteria</taxon>
        <taxon>Bacillati</taxon>
        <taxon>Actinomycetota</taxon>
        <taxon>Actinomycetes</taxon>
        <taxon>Pseudonocardiales</taxon>
        <taxon>Pseudonocardiaceae</taxon>
        <taxon>Saccharothrix</taxon>
    </lineage>
</organism>
<dbReference type="InterPro" id="IPR036291">
    <property type="entry name" value="NAD(P)-bd_dom_sf"/>
</dbReference>
<dbReference type="AlphaFoldDB" id="A0A5Q0HF06"/>
<name>A0A5Q0HF06_SACSY</name>
<dbReference type="Pfam" id="PF07993">
    <property type="entry name" value="NAD_binding_4"/>
    <property type="match status" value="1"/>
</dbReference>